<comment type="caution">
    <text evidence="1">The sequence shown here is derived from an EMBL/GenBank/DDBJ whole genome shotgun (WGS) entry which is preliminary data.</text>
</comment>
<accession>A0ACB8HDF3</accession>
<evidence type="ECO:0000313" key="2">
    <source>
        <dbReference type="Proteomes" id="UP000664032"/>
    </source>
</evidence>
<keyword evidence="2" id="KW-1185">Reference proteome</keyword>
<proteinExistence type="predicted"/>
<evidence type="ECO:0000313" key="1">
    <source>
        <dbReference type="EMBL" id="KAH9485896.1"/>
    </source>
</evidence>
<dbReference type="Proteomes" id="UP000664032">
    <property type="component" value="Unassembled WGS sequence"/>
</dbReference>
<dbReference type="EMBL" id="JAFIQS020000002">
    <property type="protein sequence ID" value="KAH9485896.1"/>
    <property type="molecule type" value="Genomic_DNA"/>
</dbReference>
<organism evidence="1 2">
    <name type="scientific">Psilocybe cubensis</name>
    <name type="common">Psychedelic mushroom</name>
    <name type="synonym">Stropharia cubensis</name>
    <dbReference type="NCBI Taxonomy" id="181762"/>
    <lineage>
        <taxon>Eukaryota</taxon>
        <taxon>Fungi</taxon>
        <taxon>Dikarya</taxon>
        <taxon>Basidiomycota</taxon>
        <taxon>Agaricomycotina</taxon>
        <taxon>Agaricomycetes</taxon>
        <taxon>Agaricomycetidae</taxon>
        <taxon>Agaricales</taxon>
        <taxon>Agaricineae</taxon>
        <taxon>Strophariaceae</taxon>
        <taxon>Psilocybe</taxon>
    </lineage>
</organism>
<protein>
    <submittedName>
        <fullName evidence="1">Uncharacterized protein</fullName>
    </submittedName>
</protein>
<gene>
    <name evidence="1" type="ORF">JR316_0002813</name>
</gene>
<sequence length="249" mass="28150">MPAKANKQVRFAYKNIFHSPPQTPTPALSFSTSTVPSSSGPITPPSATPLGLPGPSPYSYVPSYAPVKQPTYPVPSRRSVHIRLHPYLEPNAVSWDIVDHPSTMSRHHHPVSSRALCEAATSHPLASMKITCSYLPWTIKVHASNGSYITLEDVFDAIYRSLRTNISQSEFNSLPSESDQRRATRAYEQRYRRMRSSRHYEEEKRGGMKRVDFLMGRSRFLGISAGRRPDEWQLTYTEILETETSKIIS</sequence>
<reference evidence="1" key="1">
    <citation type="submission" date="2021-10" db="EMBL/GenBank/DDBJ databases">
        <title>Psilocybe cubensis genome.</title>
        <authorList>
            <person name="Mckernan K.J."/>
            <person name="Crawford S."/>
            <person name="Trippe A."/>
            <person name="Kane L.T."/>
            <person name="Mclaughlin S."/>
        </authorList>
    </citation>
    <scope>NUCLEOTIDE SEQUENCE</scope>
    <source>
        <strain evidence="1">MGC-MH-2018</strain>
    </source>
</reference>
<name>A0ACB8HDF3_PSICU</name>